<dbReference type="GO" id="GO:0016747">
    <property type="term" value="F:acyltransferase activity, transferring groups other than amino-acyl groups"/>
    <property type="evidence" value="ECO:0007669"/>
    <property type="project" value="InterPro"/>
</dbReference>
<dbReference type="Proteomes" id="UP001595455">
    <property type="component" value="Unassembled WGS sequence"/>
</dbReference>
<feature type="transmembrane region" description="Helical" evidence="1">
    <location>
        <begin position="260"/>
        <end position="277"/>
    </location>
</feature>
<name>A0A371YUU2_9GAMM</name>
<reference evidence="3" key="1">
    <citation type="journal article" date="2014" name="Int. J. Syst. Evol. Microbiol.">
        <title>Complete genome of a new Firmicutes species belonging to the dominant human colonic microbiota ('Ruminococcus bicirculans') reveals two chromosomes and a selective capacity to utilize plant glucans.</title>
        <authorList>
            <consortium name="NISC Comparative Sequencing Program"/>
            <person name="Wegmann U."/>
            <person name="Louis P."/>
            <person name="Goesmann A."/>
            <person name="Henrissat B."/>
            <person name="Duncan S.H."/>
            <person name="Flint H.J."/>
        </authorList>
    </citation>
    <scope>NUCLEOTIDE SEQUENCE</scope>
    <source>
        <strain evidence="3">KCTC 62575</strain>
    </source>
</reference>
<evidence type="ECO:0000259" key="2">
    <source>
        <dbReference type="Pfam" id="PF01757"/>
    </source>
</evidence>
<keyword evidence="4" id="KW-0808">Transferase</keyword>
<evidence type="ECO:0000313" key="6">
    <source>
        <dbReference type="Proteomes" id="UP001595455"/>
    </source>
</evidence>
<dbReference type="PANTHER" id="PTHR37312">
    <property type="entry name" value="MEMBRANE-BOUND ACYLTRANSFERASE YKRP-RELATED"/>
    <property type="match status" value="1"/>
</dbReference>
<reference evidence="6" key="3">
    <citation type="journal article" date="2019" name="Int. J. Syst. Evol. Microbiol.">
        <title>The Global Catalogue of Microorganisms (GCM) 10K type strain sequencing project: providing services to taxonomists for standard genome sequencing and annotation.</title>
        <authorList>
            <consortium name="The Broad Institute Genomics Platform"/>
            <consortium name="The Broad Institute Genome Sequencing Center for Infectious Disease"/>
            <person name="Wu L."/>
            <person name="Ma J."/>
        </authorList>
    </citation>
    <scope>NUCLEOTIDE SEQUENCE [LARGE SCALE GENOMIC DNA]</scope>
    <source>
        <strain evidence="6">KCTC 62575</strain>
    </source>
</reference>
<evidence type="ECO:0000313" key="3">
    <source>
        <dbReference type="EMBL" id="MFC2994059.1"/>
    </source>
</evidence>
<dbReference type="PANTHER" id="PTHR37312:SF1">
    <property type="entry name" value="MEMBRANE-BOUND ACYLTRANSFERASE YKRP-RELATED"/>
    <property type="match status" value="1"/>
</dbReference>
<dbReference type="EMBL" id="PYIX02000002">
    <property type="protein sequence ID" value="RFC85227.1"/>
    <property type="molecule type" value="Genomic_DNA"/>
</dbReference>
<reference evidence="4 5" key="2">
    <citation type="submission" date="2018-08" db="EMBL/GenBank/DDBJ databases">
        <title>The draft genome of Acinetobacter sichuanensis strain WCHAc060041.</title>
        <authorList>
            <person name="Qin J."/>
            <person name="Feng Y."/>
            <person name="Zong Z."/>
        </authorList>
    </citation>
    <scope>NUCLEOTIDE SEQUENCE [LARGE SCALE GENOMIC DNA]</scope>
    <source>
        <strain evidence="4 5">WCHAc060041</strain>
    </source>
</reference>
<comment type="caution">
    <text evidence="4">The sequence shown here is derived from an EMBL/GenBank/DDBJ whole genome shotgun (WGS) entry which is preliminary data.</text>
</comment>
<keyword evidence="4" id="KW-0012">Acyltransferase</keyword>
<proteinExistence type="predicted"/>
<gene>
    <name evidence="3" type="ORF">ACFODO_02000</name>
    <name evidence="4" type="ORF">C9E89_002255</name>
</gene>
<protein>
    <submittedName>
        <fullName evidence="3 4">Acyltransferase</fullName>
    </submittedName>
</protein>
<feature type="domain" description="Acyltransferase 3" evidence="2">
    <location>
        <begin position="4"/>
        <end position="301"/>
    </location>
</feature>
<feature type="transmembrane region" description="Helical" evidence="1">
    <location>
        <begin position="66"/>
        <end position="83"/>
    </location>
</feature>
<dbReference type="InterPro" id="IPR052734">
    <property type="entry name" value="Nod_factor_acetyltransferase"/>
</dbReference>
<dbReference type="AlphaFoldDB" id="A0A371YUU2"/>
<keyword evidence="1" id="KW-1133">Transmembrane helix</keyword>
<feature type="transmembrane region" description="Helical" evidence="1">
    <location>
        <begin position="103"/>
        <end position="121"/>
    </location>
</feature>
<dbReference type="Pfam" id="PF01757">
    <property type="entry name" value="Acyl_transf_3"/>
    <property type="match status" value="1"/>
</dbReference>
<dbReference type="EMBL" id="JBHRSF010000005">
    <property type="protein sequence ID" value="MFC2994059.1"/>
    <property type="molecule type" value="Genomic_DNA"/>
</dbReference>
<sequence length="329" mass="38774">MRNSFLDSSKAVLIFLVVFGHFLERMIGWHDPISHTVLATIYLIHMPAFIFVSGILYKDQNWLKNILFFLSLYILFQFLFIAFESLWSGQFHWNWNVLIKPYWVLWYLLGMMVWTALTHFLIQVSNQFALFLCILLSILIGLSPWNNYLYSVGRIFVFFPFFILGALYGKVIIAKIQQSITVKWWGVIGLFVCMILMYFIQINQYWLYGSLSYTQLKVSAFDGMFTRILCLMLSTVGVFALFSVMHFFQGKWLKLGMHTLPVYLLHGFVVILIARYWKLDVNIFAEMSICFVLSVLTCYILQQPVFDRILRKISLWLMQPTQKLLPVKK</sequence>
<evidence type="ECO:0000256" key="1">
    <source>
        <dbReference type="SAM" id="Phobius"/>
    </source>
</evidence>
<keyword evidence="6" id="KW-1185">Reference proteome</keyword>
<dbReference type="Proteomes" id="UP000240957">
    <property type="component" value="Unassembled WGS sequence"/>
</dbReference>
<keyword evidence="1" id="KW-0812">Transmembrane</keyword>
<feature type="transmembrane region" description="Helical" evidence="1">
    <location>
        <begin position="128"/>
        <end position="145"/>
    </location>
</feature>
<reference evidence="3" key="4">
    <citation type="submission" date="2024-09" db="EMBL/GenBank/DDBJ databases">
        <authorList>
            <person name="Sun Q."/>
            <person name="Mori K."/>
        </authorList>
    </citation>
    <scope>NUCLEOTIDE SEQUENCE</scope>
    <source>
        <strain evidence="3">KCTC 62575</strain>
    </source>
</reference>
<dbReference type="RefSeq" id="WP_107006823.1">
    <property type="nucleotide sequence ID" value="NZ_JBHRSF010000005.1"/>
</dbReference>
<evidence type="ECO:0000313" key="5">
    <source>
        <dbReference type="Proteomes" id="UP000240957"/>
    </source>
</evidence>
<keyword evidence="1" id="KW-0472">Membrane</keyword>
<feature type="transmembrane region" description="Helical" evidence="1">
    <location>
        <begin position="151"/>
        <end position="172"/>
    </location>
</feature>
<feature type="transmembrane region" description="Helical" evidence="1">
    <location>
        <begin position="36"/>
        <end position="57"/>
    </location>
</feature>
<dbReference type="InterPro" id="IPR002656">
    <property type="entry name" value="Acyl_transf_3_dom"/>
</dbReference>
<feature type="transmembrane region" description="Helical" evidence="1">
    <location>
        <begin position="224"/>
        <end position="248"/>
    </location>
</feature>
<dbReference type="OrthoDB" id="6623990at2"/>
<evidence type="ECO:0000313" key="4">
    <source>
        <dbReference type="EMBL" id="RFC85227.1"/>
    </source>
</evidence>
<accession>A0A371YUU2</accession>
<feature type="transmembrane region" description="Helical" evidence="1">
    <location>
        <begin position="184"/>
        <end position="204"/>
    </location>
</feature>
<organism evidence="4 5">
    <name type="scientific">Acinetobacter sichuanensis</name>
    <dbReference type="NCBI Taxonomy" id="2136183"/>
    <lineage>
        <taxon>Bacteria</taxon>
        <taxon>Pseudomonadati</taxon>
        <taxon>Pseudomonadota</taxon>
        <taxon>Gammaproteobacteria</taxon>
        <taxon>Moraxellales</taxon>
        <taxon>Moraxellaceae</taxon>
        <taxon>Acinetobacter</taxon>
    </lineage>
</organism>
<feature type="transmembrane region" description="Helical" evidence="1">
    <location>
        <begin position="12"/>
        <end position="30"/>
    </location>
</feature>
<feature type="transmembrane region" description="Helical" evidence="1">
    <location>
        <begin position="283"/>
        <end position="301"/>
    </location>
</feature>